<evidence type="ECO:0000313" key="3">
    <source>
        <dbReference type="Proteomes" id="UP001525968"/>
    </source>
</evidence>
<dbReference type="Pfam" id="PF02515">
    <property type="entry name" value="CoA_transf_3"/>
    <property type="match status" value="1"/>
</dbReference>
<sequence>MTHGFTPGLGSLGNYRVLELGSTVAGPFCGRLFADFGAEVIKVEMPEGDPVRTMGSIEGSTSLYAASIFRNKSLIAVDMRTAQGQDIVRRLAARCDVVIENFRPGTLEKWGLGYEDLSALNPGVVMVRISGFGQTGPYSARPGYGVIGEALSGLRHLTGDADRPPTRMNTSLGDYVTGLYAAFGAMVALNARRQTGKGQVVDAALYECAFSFMEPHVPAYDRLGIVAQRTGSALPGSVPNNLYTCSDGRHIHITAMADAIFRRLCEAMGRPDLASMYRLAKDRIQQAAMVDSAIQHWVGERTLEEVEAALLQADVPAAPIYTIADVFADPHFRARGMLASVPSNELLTDVTVANVVPKLSATPGHIRHAGHAVGADTRQVLAQWLDLADEEIDTLIRSRVVVTA</sequence>
<comment type="caution">
    <text evidence="2">The sequence shown here is derived from an EMBL/GenBank/DDBJ whole genome shotgun (WGS) entry which is preliminary data.</text>
</comment>
<protein>
    <submittedName>
        <fullName evidence="2">CoA transferase</fullName>
    </submittedName>
</protein>
<reference evidence="2 3" key="1">
    <citation type="submission" date="2022-09" db="EMBL/GenBank/DDBJ databases">
        <title>Draft genome of isolate Be4.</title>
        <authorList>
            <person name="Sanchez-Castro I."/>
            <person name="Martinez-Rodriguez P."/>
            <person name="Descostes M."/>
            <person name="Merroun M."/>
        </authorList>
    </citation>
    <scope>NUCLEOTIDE SEQUENCE [LARGE SCALE GENOMIC DNA]</scope>
    <source>
        <strain evidence="2 3">Be4</strain>
    </source>
</reference>
<dbReference type="PANTHER" id="PTHR48207">
    <property type="entry name" value="SUCCINATE--HYDROXYMETHYLGLUTARATE COA-TRANSFERASE"/>
    <property type="match status" value="1"/>
</dbReference>
<dbReference type="InterPro" id="IPR050483">
    <property type="entry name" value="CoA-transferase_III_domain"/>
</dbReference>
<dbReference type="EMBL" id="JAODYH010000004">
    <property type="protein sequence ID" value="MCT9810693.1"/>
    <property type="molecule type" value="Genomic_DNA"/>
</dbReference>
<gene>
    <name evidence="2" type="ORF">N0K08_08610</name>
</gene>
<proteinExistence type="predicted"/>
<keyword evidence="1 2" id="KW-0808">Transferase</keyword>
<name>A0ABT2PKD6_9BURK</name>
<keyword evidence="3" id="KW-1185">Reference proteome</keyword>
<dbReference type="InterPro" id="IPR023606">
    <property type="entry name" value="CoA-Trfase_III_dom_1_sf"/>
</dbReference>
<dbReference type="GO" id="GO:0016740">
    <property type="term" value="F:transferase activity"/>
    <property type="evidence" value="ECO:0007669"/>
    <property type="project" value="UniProtKB-KW"/>
</dbReference>
<dbReference type="Gene3D" id="3.40.50.10540">
    <property type="entry name" value="Crotonobetainyl-coa:carnitine coa-transferase, domain 1"/>
    <property type="match status" value="1"/>
</dbReference>
<dbReference type="Proteomes" id="UP001525968">
    <property type="component" value="Unassembled WGS sequence"/>
</dbReference>
<dbReference type="InterPro" id="IPR044855">
    <property type="entry name" value="CoA-Trfase_III_dom3_sf"/>
</dbReference>
<organism evidence="2 3">
    <name type="scientific">Acidovorax bellezanensis</name>
    <dbReference type="NCBI Taxonomy" id="2976702"/>
    <lineage>
        <taxon>Bacteria</taxon>
        <taxon>Pseudomonadati</taxon>
        <taxon>Pseudomonadota</taxon>
        <taxon>Betaproteobacteria</taxon>
        <taxon>Burkholderiales</taxon>
        <taxon>Comamonadaceae</taxon>
        <taxon>Acidovorax</taxon>
    </lineage>
</organism>
<dbReference type="Gene3D" id="3.30.1540.10">
    <property type="entry name" value="formyl-coa transferase, domain 3"/>
    <property type="match status" value="1"/>
</dbReference>
<dbReference type="PANTHER" id="PTHR48207:SF3">
    <property type="entry name" value="SUCCINATE--HYDROXYMETHYLGLUTARATE COA-TRANSFERASE"/>
    <property type="match status" value="1"/>
</dbReference>
<dbReference type="RefSeq" id="WP_261499807.1">
    <property type="nucleotide sequence ID" value="NZ_JAODYH010000004.1"/>
</dbReference>
<dbReference type="SUPFAM" id="SSF89796">
    <property type="entry name" value="CoA-transferase family III (CaiB/BaiF)"/>
    <property type="match status" value="1"/>
</dbReference>
<evidence type="ECO:0000256" key="1">
    <source>
        <dbReference type="ARBA" id="ARBA00022679"/>
    </source>
</evidence>
<accession>A0ABT2PKD6</accession>
<evidence type="ECO:0000313" key="2">
    <source>
        <dbReference type="EMBL" id="MCT9810693.1"/>
    </source>
</evidence>
<dbReference type="InterPro" id="IPR003673">
    <property type="entry name" value="CoA-Trfase_fam_III"/>
</dbReference>